<keyword evidence="2" id="KW-1185">Reference proteome</keyword>
<dbReference type="EMBL" id="BOOP01000019">
    <property type="protein sequence ID" value="GII39040.1"/>
    <property type="molecule type" value="Genomic_DNA"/>
</dbReference>
<protein>
    <submittedName>
        <fullName evidence="1">Uncharacterized protein</fullName>
    </submittedName>
</protein>
<dbReference type="AlphaFoldDB" id="A0A8J3U6F8"/>
<accession>A0A8J3U6F8</accession>
<reference evidence="1 2" key="1">
    <citation type="submission" date="2021-01" db="EMBL/GenBank/DDBJ databases">
        <title>Whole genome shotgun sequence of Planotetraspora phitsanulokensis NBRC 104273.</title>
        <authorList>
            <person name="Komaki H."/>
            <person name="Tamura T."/>
        </authorList>
    </citation>
    <scope>NUCLEOTIDE SEQUENCE [LARGE SCALE GENOMIC DNA]</scope>
    <source>
        <strain evidence="1 2">NBRC 104273</strain>
    </source>
</reference>
<evidence type="ECO:0000313" key="1">
    <source>
        <dbReference type="EMBL" id="GII39040.1"/>
    </source>
</evidence>
<proteinExistence type="predicted"/>
<sequence length="150" mass="16868">MTLQGVEQLVGPFHDRMKDSKPRRWRPRLHFWEDLELLICHGSVLDIGVPLWRERVALPAALSGWQGPQPALLHMLDVLNALNQVGAEWEPAPGIVLGDEALGIRTHPHDVRLVFAPDDSSDTPRLHKIHKSDCRVDLENHSPRQGGNTP</sequence>
<evidence type="ECO:0000313" key="2">
    <source>
        <dbReference type="Proteomes" id="UP000622547"/>
    </source>
</evidence>
<comment type="caution">
    <text evidence="1">The sequence shown here is derived from an EMBL/GenBank/DDBJ whole genome shotgun (WGS) entry which is preliminary data.</text>
</comment>
<name>A0A8J3U6F8_9ACTN</name>
<organism evidence="1 2">
    <name type="scientific">Planotetraspora phitsanulokensis</name>
    <dbReference type="NCBI Taxonomy" id="575192"/>
    <lineage>
        <taxon>Bacteria</taxon>
        <taxon>Bacillati</taxon>
        <taxon>Actinomycetota</taxon>
        <taxon>Actinomycetes</taxon>
        <taxon>Streptosporangiales</taxon>
        <taxon>Streptosporangiaceae</taxon>
        <taxon>Planotetraspora</taxon>
    </lineage>
</organism>
<gene>
    <name evidence="1" type="ORF">Pph01_40430</name>
</gene>
<dbReference type="Proteomes" id="UP000622547">
    <property type="component" value="Unassembled WGS sequence"/>
</dbReference>